<feature type="transmembrane region" description="Helical" evidence="1">
    <location>
        <begin position="32"/>
        <end position="50"/>
    </location>
</feature>
<keyword evidence="1" id="KW-1133">Transmembrane helix</keyword>
<dbReference type="RefSeq" id="WP_015924909.1">
    <property type="nucleotide sequence ID" value="NC_011898.1"/>
</dbReference>
<evidence type="ECO:0000256" key="1">
    <source>
        <dbReference type="SAM" id="Phobius"/>
    </source>
</evidence>
<dbReference type="Proteomes" id="UP000001349">
    <property type="component" value="Chromosome"/>
</dbReference>
<protein>
    <submittedName>
        <fullName evidence="2">Uncharacterized protein</fullName>
    </submittedName>
</protein>
<dbReference type="KEGG" id="cce:Ccel_1410"/>
<gene>
    <name evidence="2" type="ordered locus">Ccel_1410</name>
</gene>
<proteinExistence type="predicted"/>
<organism evidence="2 3">
    <name type="scientific">Ruminiclostridium cellulolyticum (strain ATCC 35319 / DSM 5812 / JCM 6584 / H10)</name>
    <name type="common">Clostridium cellulolyticum</name>
    <dbReference type="NCBI Taxonomy" id="394503"/>
    <lineage>
        <taxon>Bacteria</taxon>
        <taxon>Bacillati</taxon>
        <taxon>Bacillota</taxon>
        <taxon>Clostridia</taxon>
        <taxon>Eubacteriales</taxon>
        <taxon>Oscillospiraceae</taxon>
        <taxon>Ruminiclostridium</taxon>
    </lineage>
</organism>
<accession>B8I1G6</accession>
<feature type="transmembrane region" description="Helical" evidence="1">
    <location>
        <begin position="7"/>
        <end position="26"/>
    </location>
</feature>
<reference evidence="2 3" key="1">
    <citation type="submission" date="2009-01" db="EMBL/GenBank/DDBJ databases">
        <title>Complete sequence of Clostridium cellulolyticum H10.</title>
        <authorList>
            <consortium name="US DOE Joint Genome Institute"/>
            <person name="Lucas S."/>
            <person name="Copeland A."/>
            <person name="Lapidus A."/>
            <person name="Glavina del Rio T."/>
            <person name="Dalin E."/>
            <person name="Tice H."/>
            <person name="Bruce D."/>
            <person name="Goodwin L."/>
            <person name="Pitluck S."/>
            <person name="Chertkov O."/>
            <person name="Saunders E."/>
            <person name="Brettin T."/>
            <person name="Detter J.C."/>
            <person name="Han C."/>
            <person name="Larimer F."/>
            <person name="Land M."/>
            <person name="Hauser L."/>
            <person name="Kyrpides N."/>
            <person name="Ivanova N."/>
            <person name="Zhou J."/>
            <person name="Richardson P."/>
        </authorList>
    </citation>
    <scope>NUCLEOTIDE SEQUENCE [LARGE SCALE GENOMIC DNA]</scope>
    <source>
        <strain evidence="3">ATCC 35319 / DSM 5812 / JCM 6584 / H10</strain>
    </source>
</reference>
<keyword evidence="3" id="KW-1185">Reference proteome</keyword>
<dbReference type="AlphaFoldDB" id="B8I1G6"/>
<keyword evidence="1" id="KW-0472">Membrane</keyword>
<name>B8I1G6_RUMCH</name>
<evidence type="ECO:0000313" key="2">
    <source>
        <dbReference type="EMBL" id="ACL75764.1"/>
    </source>
</evidence>
<sequence length="56" mass="6593" precursor="true">MNKFLRRGCLIFSIILLVYAIIRIVFGRENSGIFYLVAAVGFYIMYYSYAKSQRKD</sequence>
<dbReference type="HOGENOM" id="CLU_3006303_0_0_9"/>
<dbReference type="eggNOG" id="ENOG502ZS4N">
    <property type="taxonomic scope" value="Bacteria"/>
</dbReference>
<dbReference type="EMBL" id="CP001348">
    <property type="protein sequence ID" value="ACL75764.1"/>
    <property type="molecule type" value="Genomic_DNA"/>
</dbReference>
<evidence type="ECO:0000313" key="3">
    <source>
        <dbReference type="Proteomes" id="UP000001349"/>
    </source>
</evidence>
<dbReference type="STRING" id="394503.Ccel_1410"/>
<keyword evidence="1" id="KW-0812">Transmembrane</keyword>